<dbReference type="PRINTS" id="PR00990">
    <property type="entry name" value="RIBOKINASE"/>
</dbReference>
<dbReference type="InterPro" id="IPR050306">
    <property type="entry name" value="PfkB_Carbo_kinase"/>
</dbReference>
<comment type="similarity">
    <text evidence="1">Belongs to the carbohydrate kinase PfkB family.</text>
</comment>
<gene>
    <name evidence="7" type="ORF">SAMN04488036_11318</name>
</gene>
<evidence type="ECO:0000256" key="1">
    <source>
        <dbReference type="ARBA" id="ARBA00010688"/>
    </source>
</evidence>
<evidence type="ECO:0000259" key="6">
    <source>
        <dbReference type="Pfam" id="PF00294"/>
    </source>
</evidence>
<evidence type="ECO:0000256" key="5">
    <source>
        <dbReference type="ARBA" id="ARBA00022840"/>
    </source>
</evidence>
<dbReference type="PANTHER" id="PTHR43085">
    <property type="entry name" value="HEXOKINASE FAMILY MEMBER"/>
    <property type="match status" value="1"/>
</dbReference>
<evidence type="ECO:0000313" key="8">
    <source>
        <dbReference type="Proteomes" id="UP000198851"/>
    </source>
</evidence>
<dbReference type="Pfam" id="PF00294">
    <property type="entry name" value="PfkB"/>
    <property type="match status" value="1"/>
</dbReference>
<organism evidence="7 8">
    <name type="scientific">Shimia haliotis</name>
    <dbReference type="NCBI Taxonomy" id="1280847"/>
    <lineage>
        <taxon>Bacteria</taxon>
        <taxon>Pseudomonadati</taxon>
        <taxon>Pseudomonadota</taxon>
        <taxon>Alphaproteobacteria</taxon>
        <taxon>Rhodobacterales</taxon>
        <taxon>Roseobacteraceae</taxon>
    </lineage>
</organism>
<evidence type="ECO:0000313" key="7">
    <source>
        <dbReference type="EMBL" id="SFL41035.1"/>
    </source>
</evidence>
<keyword evidence="8" id="KW-1185">Reference proteome</keyword>
<reference evidence="8" key="1">
    <citation type="submission" date="2016-10" db="EMBL/GenBank/DDBJ databases">
        <authorList>
            <person name="Varghese N."/>
            <person name="Submissions S."/>
        </authorList>
    </citation>
    <scope>NUCLEOTIDE SEQUENCE [LARGE SCALE GENOMIC DNA]</scope>
    <source>
        <strain evidence="8">DSM 28453</strain>
    </source>
</reference>
<sequence length="308" mass="32777">MTRETPIALDVLCFGEPMFEFSWIETNTIRPGIGGDVSNTAVAANRAGAKAGILTHLGRDGFGDHILQLYADEGIDASRVKRTDTAPTGLYFIEYGQDGHRFSYRRAGSAASHITPSDLSQDMFENVGVLHLSGITQAISETSCAASIRAAELARAAGARVAFDTNLRLNLWSADDALGALEKILPLVDVVFPSIEDAEALFGIDDAGKICSWFLERGVEMVVLTLGEHGAIVADASDQKFIRAFPANLRDATGAGDTFDGAFLAEFARSSDPHQAARFACAAASLSVETVGAVASIPRQDAILKRLQ</sequence>
<dbReference type="AlphaFoldDB" id="A0A1I4HFQ2"/>
<dbReference type="Gene3D" id="3.40.1190.20">
    <property type="match status" value="1"/>
</dbReference>
<evidence type="ECO:0000256" key="2">
    <source>
        <dbReference type="ARBA" id="ARBA00022679"/>
    </source>
</evidence>
<dbReference type="PANTHER" id="PTHR43085:SF1">
    <property type="entry name" value="PSEUDOURIDINE KINASE-RELATED"/>
    <property type="match status" value="1"/>
</dbReference>
<dbReference type="GO" id="GO:0005524">
    <property type="term" value="F:ATP binding"/>
    <property type="evidence" value="ECO:0007669"/>
    <property type="project" value="UniProtKB-KW"/>
</dbReference>
<proteinExistence type="inferred from homology"/>
<dbReference type="InterPro" id="IPR002139">
    <property type="entry name" value="Ribo/fructo_kinase"/>
</dbReference>
<dbReference type="InterPro" id="IPR011611">
    <property type="entry name" value="PfkB_dom"/>
</dbReference>
<dbReference type="RefSeq" id="WP_244503670.1">
    <property type="nucleotide sequence ID" value="NZ_FOSZ01000013.1"/>
</dbReference>
<dbReference type="SUPFAM" id="SSF53613">
    <property type="entry name" value="Ribokinase-like"/>
    <property type="match status" value="1"/>
</dbReference>
<dbReference type="Proteomes" id="UP000198851">
    <property type="component" value="Unassembled WGS sequence"/>
</dbReference>
<name>A0A1I4HFQ2_9RHOB</name>
<keyword evidence="2" id="KW-0808">Transferase</keyword>
<keyword evidence="5" id="KW-0067">ATP-binding</keyword>
<evidence type="ECO:0000256" key="4">
    <source>
        <dbReference type="ARBA" id="ARBA00022777"/>
    </source>
</evidence>
<evidence type="ECO:0000256" key="3">
    <source>
        <dbReference type="ARBA" id="ARBA00022741"/>
    </source>
</evidence>
<accession>A0A1I4HFQ2</accession>
<dbReference type="EMBL" id="FOSZ01000013">
    <property type="protein sequence ID" value="SFL41035.1"/>
    <property type="molecule type" value="Genomic_DNA"/>
</dbReference>
<dbReference type="STRING" id="1280847.SAMN04488036_11318"/>
<keyword evidence="4 7" id="KW-0418">Kinase</keyword>
<dbReference type="GO" id="GO:0016301">
    <property type="term" value="F:kinase activity"/>
    <property type="evidence" value="ECO:0007669"/>
    <property type="project" value="UniProtKB-KW"/>
</dbReference>
<dbReference type="CDD" id="cd01166">
    <property type="entry name" value="KdgK"/>
    <property type="match status" value="1"/>
</dbReference>
<keyword evidence="3" id="KW-0547">Nucleotide-binding</keyword>
<feature type="domain" description="Carbohydrate kinase PfkB" evidence="6">
    <location>
        <begin position="25"/>
        <end position="298"/>
    </location>
</feature>
<protein>
    <submittedName>
        <fullName evidence="7">2-dehydro-3-deoxygluconokinase</fullName>
    </submittedName>
</protein>
<dbReference type="InterPro" id="IPR029056">
    <property type="entry name" value="Ribokinase-like"/>
</dbReference>